<dbReference type="EMBL" id="JYNV01000290">
    <property type="protein sequence ID" value="KZM19599.1"/>
    <property type="molecule type" value="Genomic_DNA"/>
</dbReference>
<organism evidence="2 3">
    <name type="scientific">Didymella rabiei</name>
    <name type="common">Chickpea ascochyta blight fungus</name>
    <name type="synonym">Mycosphaerella rabiei</name>
    <dbReference type="NCBI Taxonomy" id="5454"/>
    <lineage>
        <taxon>Eukaryota</taxon>
        <taxon>Fungi</taxon>
        <taxon>Dikarya</taxon>
        <taxon>Ascomycota</taxon>
        <taxon>Pezizomycotina</taxon>
        <taxon>Dothideomycetes</taxon>
        <taxon>Pleosporomycetidae</taxon>
        <taxon>Pleosporales</taxon>
        <taxon>Pleosporineae</taxon>
        <taxon>Didymellaceae</taxon>
        <taxon>Ascochyta</taxon>
    </lineage>
</organism>
<feature type="compositionally biased region" description="Polar residues" evidence="1">
    <location>
        <begin position="67"/>
        <end position="76"/>
    </location>
</feature>
<evidence type="ECO:0000313" key="2">
    <source>
        <dbReference type="EMBL" id="KZM19599.1"/>
    </source>
</evidence>
<feature type="compositionally biased region" description="Basic residues" evidence="1">
    <location>
        <begin position="1"/>
        <end position="12"/>
    </location>
</feature>
<comment type="caution">
    <text evidence="2">The sequence shown here is derived from an EMBL/GenBank/DDBJ whole genome shotgun (WGS) entry which is preliminary data.</text>
</comment>
<dbReference type="Proteomes" id="UP000076837">
    <property type="component" value="Unassembled WGS sequence"/>
</dbReference>
<sequence>MVNKRQRDKLKKKGAEGEADARAALDRQSERNNERSRDYYGEDQPRAQSPPRRPPPAPPGSNVPSQSRGISSSHGVTSPHRPRERETPQDEDPNAGTAYGREPAAPPQQQPLTPHAGPAKGLVPQEVTKTATNPTADFNTNKRVAVIVE</sequence>
<name>A0A162XKH6_DIDRA</name>
<feature type="compositionally biased region" description="Basic and acidic residues" evidence="1">
    <location>
        <begin position="13"/>
        <end position="45"/>
    </location>
</feature>
<protein>
    <submittedName>
        <fullName evidence="2">Uncharacterized protein</fullName>
    </submittedName>
</protein>
<keyword evidence="3" id="KW-1185">Reference proteome</keyword>
<feature type="compositionally biased region" description="Polar residues" evidence="1">
    <location>
        <begin position="127"/>
        <end position="142"/>
    </location>
</feature>
<dbReference type="AlphaFoldDB" id="A0A162XKH6"/>
<reference evidence="2 3" key="1">
    <citation type="journal article" date="2016" name="Sci. Rep.">
        <title>Draft genome sequencing and secretome analysis of fungal phytopathogen Ascochyta rabiei provides insight into the necrotrophic effector repertoire.</title>
        <authorList>
            <person name="Verma S."/>
            <person name="Gazara R.K."/>
            <person name="Nizam S."/>
            <person name="Parween S."/>
            <person name="Chattopadhyay D."/>
            <person name="Verma P.K."/>
        </authorList>
    </citation>
    <scope>NUCLEOTIDE SEQUENCE [LARGE SCALE GENOMIC DNA]</scope>
    <source>
        <strain evidence="2 3">ArDII</strain>
    </source>
</reference>
<proteinExistence type="predicted"/>
<feature type="compositionally biased region" description="Pro residues" evidence="1">
    <location>
        <begin position="51"/>
        <end position="61"/>
    </location>
</feature>
<evidence type="ECO:0000256" key="1">
    <source>
        <dbReference type="SAM" id="MobiDB-lite"/>
    </source>
</evidence>
<feature type="region of interest" description="Disordered" evidence="1">
    <location>
        <begin position="1"/>
        <end position="149"/>
    </location>
</feature>
<gene>
    <name evidence="2" type="ORF">ST47_g9205</name>
</gene>
<accession>A0A162XKH6</accession>
<evidence type="ECO:0000313" key="3">
    <source>
        <dbReference type="Proteomes" id="UP000076837"/>
    </source>
</evidence>